<dbReference type="Proteomes" id="UP000054350">
    <property type="component" value="Unassembled WGS sequence"/>
</dbReference>
<gene>
    <name evidence="1" type="ORF">AMAG_19608</name>
</gene>
<dbReference type="AlphaFoldDB" id="A0A0L0SVP5"/>
<name>A0A0L0SVP5_ALLM3</name>
<dbReference type="VEuPathDB" id="FungiDB:AMAG_19608"/>
<sequence>MAERAGALIEGAAANVEDDAPSYKFWRLTDAHLDMHYVPGTATDATCHGCPLATALEAYTPGTKSPIAMV</sequence>
<organism evidence="1 2">
    <name type="scientific">Allomyces macrogynus (strain ATCC 38327)</name>
    <name type="common">Allomyces javanicus var. macrogynus</name>
    <dbReference type="NCBI Taxonomy" id="578462"/>
    <lineage>
        <taxon>Eukaryota</taxon>
        <taxon>Fungi</taxon>
        <taxon>Fungi incertae sedis</taxon>
        <taxon>Blastocladiomycota</taxon>
        <taxon>Blastocladiomycetes</taxon>
        <taxon>Blastocladiales</taxon>
        <taxon>Blastocladiaceae</taxon>
        <taxon>Allomyces</taxon>
    </lineage>
</organism>
<reference evidence="1 2" key="1">
    <citation type="submission" date="2009-11" db="EMBL/GenBank/DDBJ databases">
        <title>Annotation of Allomyces macrogynus ATCC 38327.</title>
        <authorList>
            <consortium name="The Broad Institute Genome Sequencing Platform"/>
            <person name="Russ C."/>
            <person name="Cuomo C."/>
            <person name="Burger G."/>
            <person name="Gray M.W."/>
            <person name="Holland P.W.H."/>
            <person name="King N."/>
            <person name="Lang F.B.F."/>
            <person name="Roger A.J."/>
            <person name="Ruiz-Trillo I."/>
            <person name="Young S.K."/>
            <person name="Zeng Q."/>
            <person name="Gargeya S."/>
            <person name="Fitzgerald M."/>
            <person name="Haas B."/>
            <person name="Abouelleil A."/>
            <person name="Alvarado L."/>
            <person name="Arachchi H.M."/>
            <person name="Berlin A."/>
            <person name="Chapman S.B."/>
            <person name="Gearin G."/>
            <person name="Goldberg J."/>
            <person name="Griggs A."/>
            <person name="Gujja S."/>
            <person name="Hansen M."/>
            <person name="Heiman D."/>
            <person name="Howarth C."/>
            <person name="Larimer J."/>
            <person name="Lui A."/>
            <person name="MacDonald P.J.P."/>
            <person name="McCowen C."/>
            <person name="Montmayeur A."/>
            <person name="Murphy C."/>
            <person name="Neiman D."/>
            <person name="Pearson M."/>
            <person name="Priest M."/>
            <person name="Roberts A."/>
            <person name="Saif S."/>
            <person name="Shea T."/>
            <person name="Sisk P."/>
            <person name="Stolte C."/>
            <person name="Sykes S."/>
            <person name="Wortman J."/>
            <person name="Nusbaum C."/>
            <person name="Birren B."/>
        </authorList>
    </citation>
    <scope>NUCLEOTIDE SEQUENCE [LARGE SCALE GENOMIC DNA]</scope>
    <source>
        <strain evidence="1 2">ATCC 38327</strain>
    </source>
</reference>
<protein>
    <submittedName>
        <fullName evidence="1">Uncharacterized protein</fullName>
    </submittedName>
</protein>
<dbReference type="EMBL" id="GG745350">
    <property type="protein sequence ID" value="KNE66658.1"/>
    <property type="molecule type" value="Genomic_DNA"/>
</dbReference>
<proteinExistence type="predicted"/>
<reference evidence="2" key="2">
    <citation type="submission" date="2009-11" db="EMBL/GenBank/DDBJ databases">
        <title>The Genome Sequence of Allomyces macrogynus strain ATCC 38327.</title>
        <authorList>
            <consortium name="The Broad Institute Genome Sequencing Platform"/>
            <person name="Russ C."/>
            <person name="Cuomo C."/>
            <person name="Shea T."/>
            <person name="Young S.K."/>
            <person name="Zeng Q."/>
            <person name="Koehrsen M."/>
            <person name="Haas B."/>
            <person name="Borodovsky M."/>
            <person name="Guigo R."/>
            <person name="Alvarado L."/>
            <person name="Berlin A."/>
            <person name="Borenstein D."/>
            <person name="Chen Z."/>
            <person name="Engels R."/>
            <person name="Freedman E."/>
            <person name="Gellesch M."/>
            <person name="Goldberg J."/>
            <person name="Griggs A."/>
            <person name="Gujja S."/>
            <person name="Heiman D."/>
            <person name="Hepburn T."/>
            <person name="Howarth C."/>
            <person name="Jen D."/>
            <person name="Larson L."/>
            <person name="Lewis B."/>
            <person name="Mehta T."/>
            <person name="Park D."/>
            <person name="Pearson M."/>
            <person name="Roberts A."/>
            <person name="Saif S."/>
            <person name="Shenoy N."/>
            <person name="Sisk P."/>
            <person name="Stolte C."/>
            <person name="Sykes S."/>
            <person name="Walk T."/>
            <person name="White J."/>
            <person name="Yandava C."/>
            <person name="Burger G."/>
            <person name="Gray M.W."/>
            <person name="Holland P.W.H."/>
            <person name="King N."/>
            <person name="Lang F.B.F."/>
            <person name="Roger A.J."/>
            <person name="Ruiz-Trillo I."/>
            <person name="Lander E."/>
            <person name="Nusbaum C."/>
        </authorList>
    </citation>
    <scope>NUCLEOTIDE SEQUENCE [LARGE SCALE GENOMIC DNA]</scope>
    <source>
        <strain evidence="2">ATCC 38327</strain>
    </source>
</reference>
<evidence type="ECO:0000313" key="2">
    <source>
        <dbReference type="Proteomes" id="UP000054350"/>
    </source>
</evidence>
<evidence type="ECO:0000313" key="1">
    <source>
        <dbReference type="EMBL" id="KNE66658.1"/>
    </source>
</evidence>
<accession>A0A0L0SVP5</accession>
<dbReference type="OrthoDB" id="348678at2759"/>
<keyword evidence="2" id="KW-1185">Reference proteome</keyword>